<sequence>MLDKKLRFQENKTTISFLSSGDLDQITHDGIMINQLNANFLDGNCNQIYLRIYTKSGIVSAPMIGSNSDSRFFVAADQLTWQGVFHAVSYQVAFKLAKDGIWFWQVTLSGDGQAVDVIYGQDIGNAAQGAVQANEAYMSQYVDHHVTQDETNIVISSRQNQPQNGKFPLVEQGSLSPLVSYATDGYQFFGTLYKETNQPTALADAQLANEVYQYEFAYIALQTGKLVLKPQNESIVFYGVACSDQPTAVSQPVVDHGQIVSSYQELVFALPATDSIVFNKTIGSPIVGETLSDAALGQLFSSQSQVEKAGETTLSFFTTDYHHVVLKAKEVDMERAHGHILLSGMDLAVDKPLLSTTLYMYGIFNSQVVIGNTSMNKLMSNSRNSLNIMKQSGQRIYLKEGDTWRLLTMPSAFEMGLNSATWYYKLPNDLLKVTTFTVTDGREIQTQFESEIGKSYTLAITNQLLMSDDEHAPAYSINRTDDVVTVKAKADSVIGSTYPDLTYHFSLDVPYALTDERLFQVAESDVLTVFLVENMSSFTMTIQGNLTGASNQTQTTSLAVENARYTKFIAELTNHFHLSHPSESVNDMNTLMQWYTHNMLVHYLSPHGLEQYGGAAWGTRDVSQGPTEFFLAVNRPDVVASIITHVFENQFEDDGNWPQWFMFDRYDKQKADESHGDVIVWPMKIVADYLEKTADLAILSKAIPYTDRSTFAKTGQSHSLLSHIKKEIAYIEANFLPGTYLSCYGDGDWDDTLQPYDSRLKQNMASSWTVALTYQVLTKLGRILLQVDAAYGHHLIELANHIKQDFDKYMLGDATIPGFVYMNQDGSSELMIHPKDQKTGIQYRLLPMTRSMIAELLTPEQVSHHLSVIKTHLQFPDGVRLMNRPAAYHGGVSTNFKRAEQAANFGREVGLQYVHAHIRFTEAMAKIGQADETWRALSIINPVQIQKRVANAGRRQSNAYFSSSDGAFKTRYQSQAEFDTMKSGSTQVKGGWRIYSSGPGIYINQLLTSVLGIRQTADQIVFDPILPETLDGLEMRYRLLEKAVIIKFHLRTQQQELKINGRKVSASITSNPYRQGGLVASIDEIDKHLTQEINKIDIYC</sequence>
<dbReference type="Gene3D" id="1.50.10.10">
    <property type="match status" value="1"/>
</dbReference>
<dbReference type="RefSeq" id="WP_047914646.1">
    <property type="nucleotide sequence ID" value="NZ_LN774769.1"/>
</dbReference>
<dbReference type="InterPro" id="IPR037018">
    <property type="entry name" value="GH65_N"/>
</dbReference>
<dbReference type="InterPro" id="IPR012341">
    <property type="entry name" value="6hp_glycosidase-like_sf"/>
</dbReference>
<keyword evidence="2" id="KW-0808">Transferase</keyword>
<dbReference type="Pfam" id="PF21958">
    <property type="entry name" value="SOGP_N"/>
    <property type="match status" value="1"/>
</dbReference>
<evidence type="ECO:0000259" key="6">
    <source>
        <dbReference type="Pfam" id="PF21958"/>
    </source>
</evidence>
<dbReference type="PANTHER" id="PTHR37469:SF2">
    <property type="entry name" value="CELLOBIONIC ACID PHOSPHORYLASE"/>
    <property type="match status" value="1"/>
</dbReference>
<dbReference type="InterPro" id="IPR048771">
    <property type="entry name" value="SOGP_2nd"/>
</dbReference>
<dbReference type="PANTHER" id="PTHR37469">
    <property type="entry name" value="CELLOBIONIC ACID PHOSPHORYLASE-RELATED"/>
    <property type="match status" value="1"/>
</dbReference>
<name>A0A0D6DUD2_9LACT</name>
<dbReference type="GO" id="GO:0016757">
    <property type="term" value="F:glycosyltransferase activity"/>
    <property type="evidence" value="ECO:0007669"/>
    <property type="project" value="UniProtKB-KW"/>
</dbReference>
<dbReference type="InterPro" id="IPR053831">
    <property type="entry name" value="SOGP_N"/>
</dbReference>
<dbReference type="InterPro" id="IPR052047">
    <property type="entry name" value="GH94_Enzymes"/>
</dbReference>
<dbReference type="KEGG" id="lpk:LACPI_0153"/>
<evidence type="ECO:0000259" key="3">
    <source>
        <dbReference type="Pfam" id="PF17167"/>
    </source>
</evidence>
<dbReference type="HOGENOM" id="CLU_009079_0_0_9"/>
<evidence type="ECO:0000313" key="8">
    <source>
        <dbReference type="Proteomes" id="UP000033166"/>
    </source>
</evidence>
<feature type="domain" description="Glycoside phosphorylase super sandwich" evidence="4">
    <location>
        <begin position="300"/>
        <end position="544"/>
    </location>
</feature>
<dbReference type="InterPro" id="IPR008928">
    <property type="entry name" value="6-hairpin_glycosidase_sf"/>
</dbReference>
<evidence type="ECO:0000313" key="7">
    <source>
        <dbReference type="EMBL" id="CEN27353.1"/>
    </source>
</evidence>
<dbReference type="Proteomes" id="UP000033166">
    <property type="component" value="Chromosome I"/>
</dbReference>
<keyword evidence="1" id="KW-0328">Glycosyltransferase</keyword>
<gene>
    <name evidence="7" type="ORF">LACPI_0153</name>
</gene>
<evidence type="ECO:0000259" key="4">
    <source>
        <dbReference type="Pfam" id="PF21250"/>
    </source>
</evidence>
<evidence type="ECO:0000256" key="2">
    <source>
        <dbReference type="ARBA" id="ARBA00022679"/>
    </source>
</evidence>
<feature type="domain" description="Glycoside phosphorylase C-terminal" evidence="5">
    <location>
        <begin position="1012"/>
        <end position="1099"/>
    </location>
</feature>
<organism evidence="7 8">
    <name type="scientific">Pseudolactococcus piscium MKFS47</name>
    <dbReference type="NCBI Taxonomy" id="297352"/>
    <lineage>
        <taxon>Bacteria</taxon>
        <taxon>Bacillati</taxon>
        <taxon>Bacillota</taxon>
        <taxon>Bacilli</taxon>
        <taxon>Lactobacillales</taxon>
        <taxon>Streptococcaceae</taxon>
        <taxon>Pseudolactococcus</taxon>
    </lineage>
</organism>
<dbReference type="SUPFAM" id="SSF48208">
    <property type="entry name" value="Six-hairpin glycosidases"/>
    <property type="match status" value="1"/>
</dbReference>
<dbReference type="InterPro" id="IPR033432">
    <property type="entry name" value="GH94_catalytic"/>
</dbReference>
<dbReference type="Pfam" id="PF17167">
    <property type="entry name" value="Glyco_hydro_94"/>
    <property type="match status" value="1"/>
</dbReference>
<feature type="domain" description="Glycosyl hydrolase 94 catalytic" evidence="3">
    <location>
        <begin position="571"/>
        <end position="949"/>
    </location>
</feature>
<accession>A0A0D6DUD2</accession>
<proteinExistence type="predicted"/>
<dbReference type="AlphaFoldDB" id="A0A0D6DUD2"/>
<dbReference type="GO" id="GO:0005975">
    <property type="term" value="P:carbohydrate metabolic process"/>
    <property type="evidence" value="ECO:0007669"/>
    <property type="project" value="InterPro"/>
</dbReference>
<dbReference type="Gene3D" id="2.60.420.10">
    <property type="entry name" value="Maltose phosphorylase, domain 3"/>
    <property type="match status" value="1"/>
</dbReference>
<reference evidence="8" key="1">
    <citation type="submission" date="2015-01" db="EMBL/GenBank/DDBJ databases">
        <authorList>
            <person name="Andreevskaya M."/>
        </authorList>
    </citation>
    <scope>NUCLEOTIDE SEQUENCE [LARGE SCALE GENOMIC DNA]</scope>
    <source>
        <strain evidence="8">MKFS47</strain>
    </source>
</reference>
<dbReference type="STRING" id="1364.LP2241_10126"/>
<dbReference type="Gene3D" id="2.70.98.40">
    <property type="entry name" value="Glycoside hydrolase, family 65, N-terminal domain"/>
    <property type="match status" value="1"/>
</dbReference>
<dbReference type="Pfam" id="PF21270">
    <property type="entry name" value="SOGP_4th"/>
    <property type="match status" value="1"/>
</dbReference>
<dbReference type="Pfam" id="PF21250">
    <property type="entry name" value="SOGP_2nd"/>
    <property type="match status" value="1"/>
</dbReference>
<protein>
    <submittedName>
        <fullName evidence="7">Putative cellobiose phosphorylase</fullName>
    </submittedName>
</protein>
<dbReference type="EMBL" id="LN774769">
    <property type="protein sequence ID" value="CEN27353.1"/>
    <property type="molecule type" value="Genomic_DNA"/>
</dbReference>
<evidence type="ECO:0000259" key="5">
    <source>
        <dbReference type="Pfam" id="PF21270"/>
    </source>
</evidence>
<evidence type="ECO:0000256" key="1">
    <source>
        <dbReference type="ARBA" id="ARBA00022676"/>
    </source>
</evidence>
<dbReference type="InterPro" id="IPR048773">
    <property type="entry name" value="SOGP_C"/>
</dbReference>
<feature type="domain" description="SOGP N-terminal" evidence="6">
    <location>
        <begin position="16"/>
        <end position="239"/>
    </location>
</feature>